<comment type="caution">
    <text evidence="2">The sequence shown here is derived from an EMBL/GenBank/DDBJ whole genome shotgun (WGS) entry which is preliminary data.</text>
</comment>
<organism evidence="2 3">
    <name type="scientific">Apiospora arundinis</name>
    <dbReference type="NCBI Taxonomy" id="335852"/>
    <lineage>
        <taxon>Eukaryota</taxon>
        <taxon>Fungi</taxon>
        <taxon>Dikarya</taxon>
        <taxon>Ascomycota</taxon>
        <taxon>Pezizomycotina</taxon>
        <taxon>Sordariomycetes</taxon>
        <taxon>Xylariomycetidae</taxon>
        <taxon>Amphisphaeriales</taxon>
        <taxon>Apiosporaceae</taxon>
        <taxon>Apiospora</taxon>
    </lineage>
</organism>
<keyword evidence="3" id="KW-1185">Reference proteome</keyword>
<evidence type="ECO:0000313" key="2">
    <source>
        <dbReference type="EMBL" id="KAK8869169.1"/>
    </source>
</evidence>
<dbReference type="Proteomes" id="UP001390339">
    <property type="component" value="Unassembled WGS sequence"/>
</dbReference>
<name>A0ABR2IX30_9PEZI</name>
<protein>
    <submittedName>
        <fullName evidence="2">FtsJ-like methyltransferase family protein</fullName>
    </submittedName>
</protein>
<dbReference type="InterPro" id="IPR002877">
    <property type="entry name" value="RNA_MeTrfase_FtsJ_dom"/>
</dbReference>
<sequence length="234" mass="25838">MGFGARFFPGSILDMCAAPGGFLATAIRINPNAEVVAFSLPPSDGGYNVLLPPDKMQCVDFLDVTMLAADMGVTVIPPDHPDAGKFLPRQLPKLRSFDLVLCDGQVLRTHERASYRELREPLRLKTAQLSLGLEHLRPRGTMVVLLHKLEAWDTVCILRTFSKFSSMSVHKPTAGHTTRSSFYMVATSVDSQHPEAIEVVEKWKAVWRTATFGTDEEFAEALRGGRAKRRGNVG</sequence>
<proteinExistence type="predicted"/>
<evidence type="ECO:0000259" key="1">
    <source>
        <dbReference type="Pfam" id="PF01728"/>
    </source>
</evidence>
<dbReference type="SUPFAM" id="SSF53335">
    <property type="entry name" value="S-adenosyl-L-methionine-dependent methyltransferases"/>
    <property type="match status" value="1"/>
</dbReference>
<feature type="domain" description="Ribosomal RNA methyltransferase FtsJ" evidence="1">
    <location>
        <begin position="11"/>
        <end position="187"/>
    </location>
</feature>
<evidence type="ECO:0000313" key="3">
    <source>
        <dbReference type="Proteomes" id="UP001390339"/>
    </source>
</evidence>
<accession>A0ABR2IX30</accession>
<gene>
    <name evidence="2" type="ORF">PGQ11_007747</name>
</gene>
<dbReference type="Gene3D" id="3.40.50.150">
    <property type="entry name" value="Vaccinia Virus protein VP39"/>
    <property type="match status" value="1"/>
</dbReference>
<dbReference type="InterPro" id="IPR029063">
    <property type="entry name" value="SAM-dependent_MTases_sf"/>
</dbReference>
<dbReference type="EMBL" id="JAPCWZ010000004">
    <property type="protein sequence ID" value="KAK8869169.1"/>
    <property type="molecule type" value="Genomic_DNA"/>
</dbReference>
<reference evidence="2 3" key="1">
    <citation type="journal article" date="2024" name="IMA Fungus">
        <title>Apiospora arundinis, a panoply of carbohydrate-active enzymes and secondary metabolites.</title>
        <authorList>
            <person name="Sorensen T."/>
            <person name="Petersen C."/>
            <person name="Muurmann A.T."/>
            <person name="Christiansen J.V."/>
            <person name="Brundto M.L."/>
            <person name="Overgaard C.K."/>
            <person name="Boysen A.T."/>
            <person name="Wollenberg R.D."/>
            <person name="Larsen T.O."/>
            <person name="Sorensen J.L."/>
            <person name="Nielsen K.L."/>
            <person name="Sondergaard T.E."/>
        </authorList>
    </citation>
    <scope>NUCLEOTIDE SEQUENCE [LARGE SCALE GENOMIC DNA]</scope>
    <source>
        <strain evidence="2 3">AAU 773</strain>
    </source>
</reference>
<dbReference type="Pfam" id="PF01728">
    <property type="entry name" value="FtsJ"/>
    <property type="match status" value="1"/>
</dbReference>